<dbReference type="Pfam" id="PF00067">
    <property type="entry name" value="p450"/>
    <property type="match status" value="1"/>
</dbReference>
<keyword evidence="2" id="KW-0479">Metal-binding</keyword>
<dbReference type="PANTHER" id="PTHR24300:SF1">
    <property type="entry name" value="CYTOCHROME P450 2D6-RELATED"/>
    <property type="match status" value="1"/>
</dbReference>
<name>A0A8C5JDT5_JUNHY</name>
<dbReference type="GO" id="GO:0016712">
    <property type="term" value="F:oxidoreductase activity, acting on paired donors, with incorporation or reduction of molecular oxygen, reduced flavin or flavoprotein as one donor, and incorporation of one atom of oxygen"/>
    <property type="evidence" value="ECO:0007669"/>
    <property type="project" value="TreeGrafter"/>
</dbReference>
<evidence type="ECO:0000256" key="3">
    <source>
        <dbReference type="ARBA" id="ARBA00023004"/>
    </source>
</evidence>
<dbReference type="GO" id="GO:0019369">
    <property type="term" value="P:arachidonate metabolic process"/>
    <property type="evidence" value="ECO:0007669"/>
    <property type="project" value="TreeGrafter"/>
</dbReference>
<dbReference type="InterPro" id="IPR036396">
    <property type="entry name" value="Cyt_P450_sf"/>
</dbReference>
<sequence length="115" mass="12813">MMDQASMPYTNAVIHEVQRCGDIVPIGVPHMTYRDTELQGFFIPKVTVTTQATHGSQNDLRPRCQAPVTAPRFMRVFIIALQTYLLYRYQRAGSPGQGTPVTWEGMRPSVTKGGA</sequence>
<comment type="similarity">
    <text evidence="1">Belongs to the cytochrome P450 family.</text>
</comment>
<proteinExistence type="inferred from homology"/>
<dbReference type="GO" id="GO:0020037">
    <property type="term" value="F:heme binding"/>
    <property type="evidence" value="ECO:0007669"/>
    <property type="project" value="InterPro"/>
</dbReference>
<keyword evidence="3" id="KW-0408">Iron</keyword>
<dbReference type="InterPro" id="IPR050182">
    <property type="entry name" value="Cytochrome_P450_fam2"/>
</dbReference>
<evidence type="ECO:0000256" key="2">
    <source>
        <dbReference type="ARBA" id="ARBA00022723"/>
    </source>
</evidence>
<reference evidence="5" key="1">
    <citation type="submission" date="2025-08" db="UniProtKB">
        <authorList>
            <consortium name="Ensembl"/>
        </authorList>
    </citation>
    <scope>IDENTIFICATION</scope>
</reference>
<dbReference type="GO" id="GO:0005506">
    <property type="term" value="F:iron ion binding"/>
    <property type="evidence" value="ECO:0007669"/>
    <property type="project" value="InterPro"/>
</dbReference>
<keyword evidence="6" id="KW-1185">Reference proteome</keyword>
<dbReference type="InterPro" id="IPR001128">
    <property type="entry name" value="Cyt_P450"/>
</dbReference>
<evidence type="ECO:0000256" key="4">
    <source>
        <dbReference type="SAM" id="MobiDB-lite"/>
    </source>
</evidence>
<dbReference type="Ensembl" id="ENSJHYT00000021959.1">
    <property type="protein sequence ID" value="ENSJHYP00000018179.1"/>
    <property type="gene ID" value="ENSJHYG00000013862.1"/>
</dbReference>
<feature type="region of interest" description="Disordered" evidence="4">
    <location>
        <begin position="93"/>
        <end position="115"/>
    </location>
</feature>
<dbReference type="GO" id="GO:0005737">
    <property type="term" value="C:cytoplasm"/>
    <property type="evidence" value="ECO:0007669"/>
    <property type="project" value="TreeGrafter"/>
</dbReference>
<dbReference type="Proteomes" id="UP000694408">
    <property type="component" value="Unplaced"/>
</dbReference>
<organism evidence="5 6">
    <name type="scientific">Junco hyemalis</name>
    <name type="common">Dark-eyed junco</name>
    <dbReference type="NCBI Taxonomy" id="40217"/>
    <lineage>
        <taxon>Eukaryota</taxon>
        <taxon>Metazoa</taxon>
        <taxon>Chordata</taxon>
        <taxon>Craniata</taxon>
        <taxon>Vertebrata</taxon>
        <taxon>Euteleostomi</taxon>
        <taxon>Archelosauria</taxon>
        <taxon>Archosauria</taxon>
        <taxon>Dinosauria</taxon>
        <taxon>Saurischia</taxon>
        <taxon>Theropoda</taxon>
        <taxon>Coelurosauria</taxon>
        <taxon>Aves</taxon>
        <taxon>Neognathae</taxon>
        <taxon>Neoaves</taxon>
        <taxon>Telluraves</taxon>
        <taxon>Australaves</taxon>
        <taxon>Passeriformes</taxon>
        <taxon>Passerellidae</taxon>
        <taxon>Junco</taxon>
    </lineage>
</organism>
<evidence type="ECO:0000313" key="5">
    <source>
        <dbReference type="Ensembl" id="ENSJHYP00000018179.1"/>
    </source>
</evidence>
<protein>
    <submittedName>
        <fullName evidence="5">Uncharacterized protein</fullName>
    </submittedName>
</protein>
<evidence type="ECO:0000256" key="1">
    <source>
        <dbReference type="ARBA" id="ARBA00010617"/>
    </source>
</evidence>
<reference evidence="5" key="2">
    <citation type="submission" date="2025-09" db="UniProtKB">
        <authorList>
            <consortium name="Ensembl"/>
        </authorList>
    </citation>
    <scope>IDENTIFICATION</scope>
</reference>
<evidence type="ECO:0000313" key="6">
    <source>
        <dbReference type="Proteomes" id="UP000694408"/>
    </source>
</evidence>
<dbReference type="AlphaFoldDB" id="A0A8C5JDT5"/>
<dbReference type="GO" id="GO:0006805">
    <property type="term" value="P:xenobiotic metabolic process"/>
    <property type="evidence" value="ECO:0007669"/>
    <property type="project" value="TreeGrafter"/>
</dbReference>
<dbReference type="Gene3D" id="1.10.630.10">
    <property type="entry name" value="Cytochrome P450"/>
    <property type="match status" value="1"/>
</dbReference>
<accession>A0A8C5JDT5</accession>
<dbReference type="PANTHER" id="PTHR24300">
    <property type="entry name" value="CYTOCHROME P450 508A4-RELATED"/>
    <property type="match status" value="1"/>
</dbReference>
<dbReference type="SUPFAM" id="SSF48264">
    <property type="entry name" value="Cytochrome P450"/>
    <property type="match status" value="1"/>
</dbReference>